<dbReference type="EMBL" id="CAJNOR010013091">
    <property type="protein sequence ID" value="CAF1671426.1"/>
    <property type="molecule type" value="Genomic_DNA"/>
</dbReference>
<proteinExistence type="predicted"/>
<dbReference type="FunFam" id="1.20.58.1080:FF:000001">
    <property type="entry name" value="ATP-dependent RNA helicase SUPV3L1, mitochondrial"/>
    <property type="match status" value="1"/>
</dbReference>
<dbReference type="Proteomes" id="UP000663828">
    <property type="component" value="Unassembled WGS sequence"/>
</dbReference>
<gene>
    <name evidence="4" type="ORF">XAT740_LOCUS58756</name>
</gene>
<feature type="domain" description="Suv3 C-terminal" evidence="3">
    <location>
        <begin position="2"/>
        <end position="43"/>
    </location>
</feature>
<dbReference type="InterPro" id="IPR022192">
    <property type="entry name" value="SUV3_C"/>
</dbReference>
<feature type="domain" description="ATP-dependent RNA helicase SUV3 C-terminal" evidence="2">
    <location>
        <begin position="70"/>
        <end position="115"/>
    </location>
</feature>
<evidence type="ECO:0000259" key="2">
    <source>
        <dbReference type="Pfam" id="PF12513"/>
    </source>
</evidence>
<feature type="compositionally biased region" description="Basic and acidic residues" evidence="1">
    <location>
        <begin position="266"/>
        <end position="277"/>
    </location>
</feature>
<name>A0A816G872_ADIRI</name>
<dbReference type="Pfam" id="PF18147">
    <property type="entry name" value="Suv3_C_1"/>
    <property type="match status" value="1"/>
</dbReference>
<reference evidence="4" key="1">
    <citation type="submission" date="2021-02" db="EMBL/GenBank/DDBJ databases">
        <authorList>
            <person name="Nowell W R."/>
        </authorList>
    </citation>
    <scope>NUCLEOTIDE SEQUENCE</scope>
</reference>
<sequence>FLADIIEHVPLPLRARYTFSCAPINRKMPFVCTVFLKYARQFSRSEPTTFDWLAKQINWPFEIPTTIIDLVHLEEVFDCLDLYLWLSFRFPDMFPDKELIRGIQAELDQIIHAGVQHIVKLIHRTNRLEDAKDVAVTASTTEKTAEAVAAISEETSTVSGTKSNAPQIRSIIGLEEELDVDTTVTTPTTTTTPAQETKSEKQSTLLTMSTHRVLHSYLSALKTQAETRGHEFNETEDLIKQLISKGLLSQRSVDKLEKQLATFNNNDKRISKNRETTKPTTPHTIHKKGKRK</sequence>
<feature type="region of interest" description="Disordered" evidence="1">
    <location>
        <begin position="264"/>
        <end position="292"/>
    </location>
</feature>
<evidence type="ECO:0000313" key="4">
    <source>
        <dbReference type="EMBL" id="CAF1671426.1"/>
    </source>
</evidence>
<evidence type="ECO:0000313" key="5">
    <source>
        <dbReference type="Proteomes" id="UP000663828"/>
    </source>
</evidence>
<dbReference type="Pfam" id="PF12513">
    <property type="entry name" value="SUV3_C"/>
    <property type="match status" value="1"/>
</dbReference>
<comment type="caution">
    <text evidence="4">The sequence shown here is derived from an EMBL/GenBank/DDBJ whole genome shotgun (WGS) entry which is preliminary data.</text>
</comment>
<evidence type="ECO:0000256" key="1">
    <source>
        <dbReference type="SAM" id="MobiDB-lite"/>
    </source>
</evidence>
<accession>A0A816G872</accession>
<dbReference type="Gene3D" id="1.20.58.1080">
    <property type="match status" value="1"/>
</dbReference>
<dbReference type="AlphaFoldDB" id="A0A816G872"/>
<keyword evidence="5" id="KW-1185">Reference proteome</keyword>
<dbReference type="InterPro" id="IPR041082">
    <property type="entry name" value="Suv3_C_1"/>
</dbReference>
<organism evidence="4 5">
    <name type="scientific">Adineta ricciae</name>
    <name type="common">Rotifer</name>
    <dbReference type="NCBI Taxonomy" id="249248"/>
    <lineage>
        <taxon>Eukaryota</taxon>
        <taxon>Metazoa</taxon>
        <taxon>Spiralia</taxon>
        <taxon>Gnathifera</taxon>
        <taxon>Rotifera</taxon>
        <taxon>Eurotatoria</taxon>
        <taxon>Bdelloidea</taxon>
        <taxon>Adinetida</taxon>
        <taxon>Adinetidae</taxon>
        <taxon>Adineta</taxon>
    </lineage>
</organism>
<protein>
    <recommendedName>
        <fullName evidence="6">RNA helicase</fullName>
    </recommendedName>
</protein>
<evidence type="ECO:0008006" key="6">
    <source>
        <dbReference type="Google" id="ProtNLM"/>
    </source>
</evidence>
<feature type="non-terminal residue" evidence="4">
    <location>
        <position position="1"/>
    </location>
</feature>
<evidence type="ECO:0000259" key="3">
    <source>
        <dbReference type="Pfam" id="PF18147"/>
    </source>
</evidence>